<feature type="non-terminal residue" evidence="2">
    <location>
        <position position="145"/>
    </location>
</feature>
<reference evidence="2 3" key="1">
    <citation type="submission" date="2021-06" db="EMBL/GenBank/DDBJ databases">
        <authorList>
            <person name="Kallberg Y."/>
            <person name="Tangrot J."/>
            <person name="Rosling A."/>
        </authorList>
    </citation>
    <scope>NUCLEOTIDE SEQUENCE [LARGE SCALE GENOMIC DNA]</scope>
    <source>
        <strain evidence="2 3">120-4 pot B 10/14</strain>
    </source>
</reference>
<protein>
    <submittedName>
        <fullName evidence="2">37064_t:CDS:1</fullName>
    </submittedName>
</protein>
<dbReference type="Proteomes" id="UP000789901">
    <property type="component" value="Unassembled WGS sequence"/>
</dbReference>
<proteinExistence type="predicted"/>
<evidence type="ECO:0000256" key="1">
    <source>
        <dbReference type="SAM" id="MobiDB-lite"/>
    </source>
</evidence>
<gene>
    <name evidence="2" type="ORF">GMARGA_LOCUS27531</name>
</gene>
<sequence>MHNRSWKTGNGKSFTGTVFGEQGRKAGNSAHSITKNATIYDIGNDNFYLDTPGFDDFDEYMDHGENVWNNTIIVTKGDKIKNAFCDSESLSPTSVYVKIDFTMTPEYHLEEELFHPDTIKIHLDKTIHMYLHFSVPINSKINTNL</sequence>
<accession>A0ABN7W838</accession>
<feature type="region of interest" description="Disordered" evidence="1">
    <location>
        <begin position="1"/>
        <end position="27"/>
    </location>
</feature>
<feature type="non-terminal residue" evidence="2">
    <location>
        <position position="1"/>
    </location>
</feature>
<keyword evidence="3" id="KW-1185">Reference proteome</keyword>
<evidence type="ECO:0000313" key="2">
    <source>
        <dbReference type="EMBL" id="CAG8820294.1"/>
    </source>
</evidence>
<comment type="caution">
    <text evidence="2">The sequence shown here is derived from an EMBL/GenBank/DDBJ whole genome shotgun (WGS) entry which is preliminary data.</text>
</comment>
<feature type="compositionally biased region" description="Polar residues" evidence="1">
    <location>
        <begin position="1"/>
        <end position="16"/>
    </location>
</feature>
<evidence type="ECO:0000313" key="3">
    <source>
        <dbReference type="Proteomes" id="UP000789901"/>
    </source>
</evidence>
<dbReference type="EMBL" id="CAJVQB010033807">
    <property type="protein sequence ID" value="CAG8820294.1"/>
    <property type="molecule type" value="Genomic_DNA"/>
</dbReference>
<name>A0ABN7W838_GIGMA</name>
<organism evidence="2 3">
    <name type="scientific">Gigaspora margarita</name>
    <dbReference type="NCBI Taxonomy" id="4874"/>
    <lineage>
        <taxon>Eukaryota</taxon>
        <taxon>Fungi</taxon>
        <taxon>Fungi incertae sedis</taxon>
        <taxon>Mucoromycota</taxon>
        <taxon>Glomeromycotina</taxon>
        <taxon>Glomeromycetes</taxon>
        <taxon>Diversisporales</taxon>
        <taxon>Gigasporaceae</taxon>
        <taxon>Gigaspora</taxon>
    </lineage>
</organism>